<keyword evidence="3" id="KW-1185">Reference proteome</keyword>
<feature type="signal peptide" evidence="1">
    <location>
        <begin position="1"/>
        <end position="35"/>
    </location>
</feature>
<name>A0A5N6PZH2_9ASTR</name>
<dbReference type="AlphaFoldDB" id="A0A5N6PZH2"/>
<feature type="chain" id="PRO_5024461380" description="Secreted protein" evidence="1">
    <location>
        <begin position="36"/>
        <end position="110"/>
    </location>
</feature>
<evidence type="ECO:0000256" key="1">
    <source>
        <dbReference type="SAM" id="SignalP"/>
    </source>
</evidence>
<organism evidence="2 3">
    <name type="scientific">Mikania micrantha</name>
    <name type="common">bitter vine</name>
    <dbReference type="NCBI Taxonomy" id="192012"/>
    <lineage>
        <taxon>Eukaryota</taxon>
        <taxon>Viridiplantae</taxon>
        <taxon>Streptophyta</taxon>
        <taxon>Embryophyta</taxon>
        <taxon>Tracheophyta</taxon>
        <taxon>Spermatophyta</taxon>
        <taxon>Magnoliopsida</taxon>
        <taxon>eudicotyledons</taxon>
        <taxon>Gunneridae</taxon>
        <taxon>Pentapetalae</taxon>
        <taxon>asterids</taxon>
        <taxon>campanulids</taxon>
        <taxon>Asterales</taxon>
        <taxon>Asteraceae</taxon>
        <taxon>Asteroideae</taxon>
        <taxon>Heliantheae alliance</taxon>
        <taxon>Eupatorieae</taxon>
        <taxon>Mikania</taxon>
    </lineage>
</organism>
<accession>A0A5N6PZH2</accession>
<protein>
    <recommendedName>
        <fullName evidence="4">Secreted protein</fullName>
    </recommendedName>
</protein>
<dbReference type="EMBL" id="SZYD01000001">
    <property type="protein sequence ID" value="KAD7477769.1"/>
    <property type="molecule type" value="Genomic_DNA"/>
</dbReference>
<dbReference type="Proteomes" id="UP000326396">
    <property type="component" value="Linkage Group LG1"/>
</dbReference>
<evidence type="ECO:0000313" key="2">
    <source>
        <dbReference type="EMBL" id="KAD7477769.1"/>
    </source>
</evidence>
<comment type="caution">
    <text evidence="2">The sequence shown here is derived from an EMBL/GenBank/DDBJ whole genome shotgun (WGS) entry which is preliminary data.</text>
</comment>
<sequence>MSLLAALFACQAACHQPPLLLALIAAPELLLACLGSPLAAPARCLLPANPDPLSDLLLILKSSRGPTIVVVCLGLELLTSDKWPSSHGVCSRFGCTAFEVAKSPHFCYLK</sequence>
<evidence type="ECO:0000313" key="3">
    <source>
        <dbReference type="Proteomes" id="UP000326396"/>
    </source>
</evidence>
<gene>
    <name evidence="2" type="ORF">E3N88_00905</name>
</gene>
<keyword evidence="1" id="KW-0732">Signal</keyword>
<proteinExistence type="predicted"/>
<evidence type="ECO:0008006" key="4">
    <source>
        <dbReference type="Google" id="ProtNLM"/>
    </source>
</evidence>
<reference evidence="2 3" key="1">
    <citation type="submission" date="2019-05" db="EMBL/GenBank/DDBJ databases">
        <title>Mikania micrantha, genome provides insights into the molecular mechanism of rapid growth.</title>
        <authorList>
            <person name="Liu B."/>
        </authorList>
    </citation>
    <scope>NUCLEOTIDE SEQUENCE [LARGE SCALE GENOMIC DNA]</scope>
    <source>
        <strain evidence="2">NLD-2019</strain>
        <tissue evidence="2">Leaf</tissue>
    </source>
</reference>